<protein>
    <submittedName>
        <fullName evidence="2">Uncharacterized protein</fullName>
    </submittedName>
</protein>
<evidence type="ECO:0000313" key="2">
    <source>
        <dbReference type="WBParaSite" id="nRc.2.0.1.t43992-RA"/>
    </source>
</evidence>
<name>A0A915KYH2_ROMCU</name>
<keyword evidence="1" id="KW-1185">Reference proteome</keyword>
<accession>A0A915KYH2</accession>
<proteinExistence type="predicted"/>
<evidence type="ECO:0000313" key="1">
    <source>
        <dbReference type="Proteomes" id="UP000887565"/>
    </source>
</evidence>
<sequence>MKSPSPDLSNHKLSAFLKSIYRKTNVQTPTAPKTVVAAAPPMMSPEYKKFYWEKLDGGRCNVKKQRSR</sequence>
<dbReference type="Proteomes" id="UP000887565">
    <property type="component" value="Unplaced"/>
</dbReference>
<organism evidence="1 2">
    <name type="scientific">Romanomermis culicivorax</name>
    <name type="common">Nematode worm</name>
    <dbReference type="NCBI Taxonomy" id="13658"/>
    <lineage>
        <taxon>Eukaryota</taxon>
        <taxon>Metazoa</taxon>
        <taxon>Ecdysozoa</taxon>
        <taxon>Nematoda</taxon>
        <taxon>Enoplea</taxon>
        <taxon>Dorylaimia</taxon>
        <taxon>Mermithida</taxon>
        <taxon>Mermithoidea</taxon>
        <taxon>Mermithidae</taxon>
        <taxon>Romanomermis</taxon>
    </lineage>
</organism>
<dbReference type="AlphaFoldDB" id="A0A915KYH2"/>
<dbReference type="WBParaSite" id="nRc.2.0.1.t43992-RA">
    <property type="protein sequence ID" value="nRc.2.0.1.t43992-RA"/>
    <property type="gene ID" value="nRc.2.0.1.g43992"/>
</dbReference>
<reference evidence="2" key="1">
    <citation type="submission" date="2022-11" db="UniProtKB">
        <authorList>
            <consortium name="WormBaseParasite"/>
        </authorList>
    </citation>
    <scope>IDENTIFICATION</scope>
</reference>